<dbReference type="Proteomes" id="UP000230431">
    <property type="component" value="Unassembled WGS sequence"/>
</dbReference>
<dbReference type="EC" id="3.1.21.10" evidence="13 14"/>
<evidence type="ECO:0000256" key="9">
    <source>
        <dbReference type="ARBA" id="ARBA00023125"/>
    </source>
</evidence>
<dbReference type="PRINTS" id="PR00696">
    <property type="entry name" value="RSOLVASERUVC"/>
</dbReference>
<feature type="active site" evidence="13">
    <location>
        <position position="8"/>
    </location>
</feature>
<keyword evidence="9 13" id="KW-0238">DNA-binding</keyword>
<evidence type="ECO:0000256" key="12">
    <source>
        <dbReference type="ARBA" id="ARBA00029354"/>
    </source>
</evidence>
<evidence type="ECO:0000313" key="16">
    <source>
        <dbReference type="Proteomes" id="UP000230431"/>
    </source>
</evidence>
<sequence>MRIVLGIDPGYDRLGVALIKKDGHQEELIYSDCFLSNKKAPLSKRLFSLGDQVEKMIKTWQPTEVAMEKLYFTVNQKTALAVAESRGMISYLCARYNLPLSEYTPTEIKLTIAGYGRADKKQINEMIKLLLKKPLSPKFDDEMDAIAIALTSVAKTPLAR</sequence>
<dbReference type="Pfam" id="PF02075">
    <property type="entry name" value="RuvC"/>
    <property type="match status" value="1"/>
</dbReference>
<feature type="binding site" evidence="13">
    <location>
        <position position="68"/>
    </location>
    <ligand>
        <name>Mg(2+)</name>
        <dbReference type="ChEBI" id="CHEBI:18420"/>
        <label>2</label>
    </ligand>
</feature>
<evidence type="ECO:0000313" key="15">
    <source>
        <dbReference type="EMBL" id="PIR45745.1"/>
    </source>
</evidence>
<dbReference type="AlphaFoldDB" id="A0A2H0RIY7"/>
<dbReference type="GO" id="GO:0003677">
    <property type="term" value="F:DNA binding"/>
    <property type="evidence" value="ECO:0007669"/>
    <property type="project" value="UniProtKB-KW"/>
</dbReference>
<comment type="similarity">
    <text evidence="1 13">Belongs to the RuvC family.</text>
</comment>
<feature type="binding site" evidence="13">
    <location>
        <position position="8"/>
    </location>
    <ligand>
        <name>Mg(2+)</name>
        <dbReference type="ChEBI" id="CHEBI:18420"/>
        <label>1</label>
    </ligand>
</feature>
<feature type="active site" evidence="13">
    <location>
        <position position="68"/>
    </location>
</feature>
<evidence type="ECO:0000256" key="7">
    <source>
        <dbReference type="ARBA" id="ARBA00022801"/>
    </source>
</evidence>
<dbReference type="PANTHER" id="PTHR30194:SF3">
    <property type="entry name" value="CROSSOVER JUNCTION ENDODEOXYRIBONUCLEASE RUVC"/>
    <property type="match status" value="1"/>
</dbReference>
<evidence type="ECO:0000256" key="8">
    <source>
        <dbReference type="ARBA" id="ARBA00022842"/>
    </source>
</evidence>
<evidence type="ECO:0000256" key="4">
    <source>
        <dbReference type="ARBA" id="ARBA00022723"/>
    </source>
</evidence>
<comment type="subunit">
    <text evidence="13">Homodimer which binds Holliday junction (HJ) DNA. The HJ becomes 2-fold symmetrical on binding to RuvC with unstacked arms; it has a different conformation from HJ DNA in complex with RuvA. In the full resolvosome a probable DNA-RuvA(4)-RuvB(12)-RuvC(2) complex forms which resolves the HJ.</text>
</comment>
<keyword evidence="6 13" id="KW-0227">DNA damage</keyword>
<keyword evidence="11 13" id="KW-0234">DNA repair</keyword>
<dbReference type="NCBIfam" id="TIGR00228">
    <property type="entry name" value="ruvC"/>
    <property type="match status" value="1"/>
</dbReference>
<keyword evidence="8 13" id="KW-0460">Magnesium</keyword>
<organism evidence="15 16">
    <name type="scientific">Candidatus Vogelbacteria bacterium CG10_big_fil_rev_8_21_14_0_10_49_38</name>
    <dbReference type="NCBI Taxonomy" id="1975043"/>
    <lineage>
        <taxon>Bacteria</taxon>
        <taxon>Candidatus Vogeliibacteriota</taxon>
    </lineage>
</organism>
<accession>A0A2H0RIY7</accession>
<reference evidence="15 16" key="1">
    <citation type="submission" date="2017-09" db="EMBL/GenBank/DDBJ databases">
        <title>Depth-based differentiation of microbial function through sediment-hosted aquifers and enrichment of novel symbionts in the deep terrestrial subsurface.</title>
        <authorList>
            <person name="Probst A.J."/>
            <person name="Ladd B."/>
            <person name="Jarett J.K."/>
            <person name="Geller-Mcgrath D.E."/>
            <person name="Sieber C.M."/>
            <person name="Emerson J.B."/>
            <person name="Anantharaman K."/>
            <person name="Thomas B.C."/>
            <person name="Malmstrom R."/>
            <person name="Stieglmeier M."/>
            <person name="Klingl A."/>
            <person name="Woyke T."/>
            <person name="Ryan C.M."/>
            <person name="Banfield J.F."/>
        </authorList>
    </citation>
    <scope>NUCLEOTIDE SEQUENCE [LARGE SCALE GENOMIC DNA]</scope>
    <source>
        <strain evidence="15">CG10_big_fil_rev_8_21_14_0_10_49_38</strain>
    </source>
</reference>
<evidence type="ECO:0000256" key="10">
    <source>
        <dbReference type="ARBA" id="ARBA00023172"/>
    </source>
</evidence>
<dbReference type="SUPFAM" id="SSF53098">
    <property type="entry name" value="Ribonuclease H-like"/>
    <property type="match status" value="1"/>
</dbReference>
<comment type="caution">
    <text evidence="15">The sequence shown here is derived from an EMBL/GenBank/DDBJ whole genome shotgun (WGS) entry which is preliminary data.</text>
</comment>
<evidence type="ECO:0000256" key="3">
    <source>
        <dbReference type="ARBA" id="ARBA00022722"/>
    </source>
</evidence>
<evidence type="ECO:0000256" key="13">
    <source>
        <dbReference type="HAMAP-Rule" id="MF_00034"/>
    </source>
</evidence>
<proteinExistence type="inferred from homology"/>
<dbReference type="CDD" id="cd16962">
    <property type="entry name" value="RuvC"/>
    <property type="match status" value="1"/>
</dbReference>
<keyword evidence="10 13" id="KW-0233">DNA recombination</keyword>
<feature type="binding site" evidence="13">
    <location>
        <position position="141"/>
    </location>
    <ligand>
        <name>Mg(2+)</name>
        <dbReference type="ChEBI" id="CHEBI:18420"/>
        <label>1</label>
    </ligand>
</feature>
<keyword evidence="7 13" id="KW-0378">Hydrolase</keyword>
<dbReference type="HAMAP" id="MF_00034">
    <property type="entry name" value="RuvC"/>
    <property type="match status" value="1"/>
</dbReference>
<gene>
    <name evidence="13 15" type="primary">ruvC</name>
    <name evidence="15" type="ORF">COV08_03725</name>
</gene>
<evidence type="ECO:0000256" key="1">
    <source>
        <dbReference type="ARBA" id="ARBA00009518"/>
    </source>
</evidence>
<keyword evidence="3 13" id="KW-0540">Nuclease</keyword>
<dbReference type="Gene3D" id="3.30.420.10">
    <property type="entry name" value="Ribonuclease H-like superfamily/Ribonuclease H"/>
    <property type="match status" value="1"/>
</dbReference>
<dbReference type="GO" id="GO:0008821">
    <property type="term" value="F:crossover junction DNA endonuclease activity"/>
    <property type="evidence" value="ECO:0007669"/>
    <property type="project" value="UniProtKB-UniRule"/>
</dbReference>
<protein>
    <recommendedName>
        <fullName evidence="13 14">Crossover junction endodeoxyribonuclease RuvC</fullName>
        <ecNumber evidence="13 14">3.1.21.10</ecNumber>
    </recommendedName>
    <alternativeName>
        <fullName evidence="13">Holliday junction nuclease RuvC</fullName>
    </alternativeName>
    <alternativeName>
        <fullName evidence="13">Holliday junction resolvase RuvC</fullName>
    </alternativeName>
</protein>
<feature type="active site" evidence="13">
    <location>
        <position position="141"/>
    </location>
</feature>
<keyword evidence="5 13" id="KW-0255">Endonuclease</keyword>
<keyword evidence="2 13" id="KW-0963">Cytoplasm</keyword>
<dbReference type="GO" id="GO:0006281">
    <property type="term" value="P:DNA repair"/>
    <property type="evidence" value="ECO:0007669"/>
    <property type="project" value="UniProtKB-UniRule"/>
</dbReference>
<dbReference type="PANTHER" id="PTHR30194">
    <property type="entry name" value="CROSSOVER JUNCTION ENDODEOXYRIBONUCLEASE RUVC"/>
    <property type="match status" value="1"/>
</dbReference>
<dbReference type="GO" id="GO:0000287">
    <property type="term" value="F:magnesium ion binding"/>
    <property type="evidence" value="ECO:0007669"/>
    <property type="project" value="UniProtKB-UniRule"/>
</dbReference>
<dbReference type="InterPro" id="IPR002176">
    <property type="entry name" value="X-over_junc_endoDNase_RuvC"/>
</dbReference>
<dbReference type="GO" id="GO:0048476">
    <property type="term" value="C:Holliday junction resolvase complex"/>
    <property type="evidence" value="ECO:0007669"/>
    <property type="project" value="UniProtKB-UniRule"/>
</dbReference>
<dbReference type="EMBL" id="PCYK01000030">
    <property type="protein sequence ID" value="PIR45745.1"/>
    <property type="molecule type" value="Genomic_DNA"/>
</dbReference>
<comment type="cofactor">
    <cofactor evidence="13">
        <name>Mg(2+)</name>
        <dbReference type="ChEBI" id="CHEBI:18420"/>
    </cofactor>
    <text evidence="13">Binds 2 Mg(2+) ion per subunit.</text>
</comment>
<name>A0A2H0RIY7_9BACT</name>
<dbReference type="GO" id="GO:0005737">
    <property type="term" value="C:cytoplasm"/>
    <property type="evidence" value="ECO:0007669"/>
    <property type="project" value="UniProtKB-SubCell"/>
</dbReference>
<dbReference type="InterPro" id="IPR036397">
    <property type="entry name" value="RNaseH_sf"/>
</dbReference>
<dbReference type="InterPro" id="IPR012337">
    <property type="entry name" value="RNaseH-like_sf"/>
</dbReference>
<evidence type="ECO:0000256" key="11">
    <source>
        <dbReference type="ARBA" id="ARBA00023204"/>
    </source>
</evidence>
<evidence type="ECO:0000256" key="14">
    <source>
        <dbReference type="NCBIfam" id="TIGR00228"/>
    </source>
</evidence>
<keyword evidence="4 13" id="KW-0479">Metal-binding</keyword>
<comment type="catalytic activity">
    <reaction evidence="12 13">
        <text>Endonucleolytic cleavage at a junction such as a reciprocal single-stranded crossover between two homologous DNA duplexes (Holliday junction).</text>
        <dbReference type="EC" id="3.1.21.10"/>
    </reaction>
</comment>
<dbReference type="FunFam" id="3.30.420.10:FF:000002">
    <property type="entry name" value="Crossover junction endodeoxyribonuclease RuvC"/>
    <property type="match status" value="1"/>
</dbReference>
<comment type="function">
    <text evidence="13">The RuvA-RuvB-RuvC complex processes Holliday junction (HJ) DNA during genetic recombination and DNA repair. Endonuclease that resolves HJ intermediates. Cleaves cruciform DNA by making single-stranded nicks across the HJ at symmetrical positions within the homologous arms, yielding a 5'-phosphate and a 3'-hydroxyl group; requires a central core of homology in the junction. The consensus cleavage sequence is 5'-(A/T)TT(C/G)-3'. Cleavage occurs on the 3'-side of the TT dinucleotide at the point of strand exchange. HJ branch migration catalyzed by RuvA-RuvB allows RuvC to scan DNA until it finds its consensus sequence, where it cleaves and resolves the cruciform DNA.</text>
</comment>
<dbReference type="GO" id="GO:0006310">
    <property type="term" value="P:DNA recombination"/>
    <property type="evidence" value="ECO:0007669"/>
    <property type="project" value="UniProtKB-UniRule"/>
</dbReference>
<evidence type="ECO:0000256" key="2">
    <source>
        <dbReference type="ARBA" id="ARBA00022490"/>
    </source>
</evidence>
<evidence type="ECO:0000256" key="6">
    <source>
        <dbReference type="ARBA" id="ARBA00022763"/>
    </source>
</evidence>
<comment type="subcellular location">
    <subcellularLocation>
        <location evidence="13">Cytoplasm</location>
    </subcellularLocation>
</comment>
<evidence type="ECO:0000256" key="5">
    <source>
        <dbReference type="ARBA" id="ARBA00022759"/>
    </source>
</evidence>